<reference evidence="2 3" key="1">
    <citation type="submission" date="2020-08" db="EMBL/GenBank/DDBJ databases">
        <title>Genomic Encyclopedia of Type Strains, Phase IV (KMG-IV): sequencing the most valuable type-strain genomes for metagenomic binning, comparative biology and taxonomic classification.</title>
        <authorList>
            <person name="Goeker M."/>
        </authorList>
    </citation>
    <scope>NUCLEOTIDE SEQUENCE [LARGE SCALE GENOMIC DNA]</scope>
    <source>
        <strain evidence="2 3">DSM 100021</strain>
    </source>
</reference>
<dbReference type="EMBL" id="JACIED010000002">
    <property type="protein sequence ID" value="MBB4007161.1"/>
    <property type="molecule type" value="Genomic_DNA"/>
</dbReference>
<protein>
    <submittedName>
        <fullName evidence="2">Uncharacterized protein</fullName>
    </submittedName>
</protein>
<evidence type="ECO:0000313" key="2">
    <source>
        <dbReference type="EMBL" id="MBB4007161.1"/>
    </source>
</evidence>
<evidence type="ECO:0000313" key="3">
    <source>
        <dbReference type="Proteomes" id="UP000544107"/>
    </source>
</evidence>
<feature type="compositionally biased region" description="Low complexity" evidence="1">
    <location>
        <begin position="1"/>
        <end position="21"/>
    </location>
</feature>
<proteinExistence type="predicted"/>
<dbReference type="RefSeq" id="WP_184412739.1">
    <property type="nucleotide sequence ID" value="NZ_JACIED010000002.1"/>
</dbReference>
<feature type="region of interest" description="Disordered" evidence="1">
    <location>
        <begin position="1"/>
        <end position="40"/>
    </location>
</feature>
<name>A0A7W6HKY7_9HYPH</name>
<organism evidence="2 3">
    <name type="scientific">Allorhizobium taibaishanense</name>
    <dbReference type="NCBI Taxonomy" id="887144"/>
    <lineage>
        <taxon>Bacteria</taxon>
        <taxon>Pseudomonadati</taxon>
        <taxon>Pseudomonadota</taxon>
        <taxon>Alphaproteobacteria</taxon>
        <taxon>Hyphomicrobiales</taxon>
        <taxon>Rhizobiaceae</taxon>
        <taxon>Rhizobium/Agrobacterium group</taxon>
        <taxon>Allorhizobium</taxon>
    </lineage>
</organism>
<evidence type="ECO:0000256" key="1">
    <source>
        <dbReference type="SAM" id="MobiDB-lite"/>
    </source>
</evidence>
<accession>A0A7W6HKY7</accession>
<dbReference type="AlphaFoldDB" id="A0A7W6HKY7"/>
<comment type="caution">
    <text evidence="2">The sequence shown here is derived from an EMBL/GenBank/DDBJ whole genome shotgun (WGS) entry which is preliminary data.</text>
</comment>
<gene>
    <name evidence="2" type="ORF">GGQ71_001424</name>
</gene>
<dbReference type="Proteomes" id="UP000544107">
    <property type="component" value="Unassembled WGS sequence"/>
</dbReference>
<sequence length="195" mass="20400">MSTTISSTATPSSTYPASTYPEKQTPKLPDGFVAGQQASREASQKRYAEVAQAEQAIAANSVEDPVWATLTIGSQTVTVGQYGSVTYTYNGQGDNFLQAGKGFDLDWENLDTPEEVAEAIMAKYGGTLTASSVESGKKSMTSELMSKMFSSDALINRMFLTEDGGGMEDGLAETDEASSSVATVATGDLQAAAAV</sequence>